<reference evidence="3" key="1">
    <citation type="submission" date="2017-08" db="EMBL/GenBank/DDBJ databases">
        <title>A dynamic microbial community with high functional redundancy inhabits the cold, oxic subseafloor aquifer.</title>
        <authorList>
            <person name="Tully B.J."/>
            <person name="Wheat C.G."/>
            <person name="Glazer B.T."/>
            <person name="Huber J.A."/>
        </authorList>
    </citation>
    <scope>NUCLEOTIDE SEQUENCE [LARGE SCALE GENOMIC DNA]</scope>
</reference>
<feature type="transmembrane region" description="Helical" evidence="1">
    <location>
        <begin position="6"/>
        <end position="25"/>
    </location>
</feature>
<proteinExistence type="predicted"/>
<dbReference type="InterPro" id="IPR009554">
    <property type="entry name" value="Phageshock_PspB"/>
</dbReference>
<evidence type="ECO:0000313" key="3">
    <source>
        <dbReference type="Proteomes" id="UP000218767"/>
    </source>
</evidence>
<dbReference type="AlphaFoldDB" id="A0A2A4XBB7"/>
<comment type="caution">
    <text evidence="2">The sequence shown here is derived from an EMBL/GenBank/DDBJ whole genome shotgun (WGS) entry which is preliminary data.</text>
</comment>
<keyword evidence="1" id="KW-0472">Membrane</keyword>
<gene>
    <name evidence="2" type="ORF">COB20_04890</name>
</gene>
<sequence length="79" mass="8898">MGILEFVTSIVAMVLGAVTVWILLLRKGKRSVRIEPDGKYNMGELSAMAESLTERIDILESILDAEVPDWREQNEHGQQ</sequence>
<dbReference type="GO" id="GO:0006355">
    <property type="term" value="P:regulation of DNA-templated transcription"/>
    <property type="evidence" value="ECO:0007669"/>
    <property type="project" value="InterPro"/>
</dbReference>
<name>A0A2A4XBB7_9GAMM</name>
<dbReference type="EMBL" id="NVUL01000018">
    <property type="protein sequence ID" value="PCI79327.1"/>
    <property type="molecule type" value="Genomic_DNA"/>
</dbReference>
<organism evidence="2 3">
    <name type="scientific">SAR86 cluster bacterium</name>
    <dbReference type="NCBI Taxonomy" id="2030880"/>
    <lineage>
        <taxon>Bacteria</taxon>
        <taxon>Pseudomonadati</taxon>
        <taxon>Pseudomonadota</taxon>
        <taxon>Gammaproteobacteria</taxon>
        <taxon>SAR86 cluster</taxon>
    </lineage>
</organism>
<dbReference type="Proteomes" id="UP000218767">
    <property type="component" value="Unassembled WGS sequence"/>
</dbReference>
<dbReference type="Pfam" id="PF06667">
    <property type="entry name" value="PspB"/>
    <property type="match status" value="1"/>
</dbReference>
<protein>
    <submittedName>
        <fullName evidence="2">Envelope stress response membrane protein PspB</fullName>
    </submittedName>
</protein>
<accession>A0A2A4XBB7</accession>
<keyword evidence="1" id="KW-0812">Transmembrane</keyword>
<evidence type="ECO:0000313" key="2">
    <source>
        <dbReference type="EMBL" id="PCI79327.1"/>
    </source>
</evidence>
<dbReference type="GO" id="GO:0009271">
    <property type="term" value="P:phage shock"/>
    <property type="evidence" value="ECO:0007669"/>
    <property type="project" value="InterPro"/>
</dbReference>
<evidence type="ECO:0000256" key="1">
    <source>
        <dbReference type="SAM" id="Phobius"/>
    </source>
</evidence>
<keyword evidence="1" id="KW-1133">Transmembrane helix</keyword>